<dbReference type="Gramene" id="Jr06_14500_p1">
    <property type="protein sequence ID" value="cds.Jr06_14500_p1"/>
    <property type="gene ID" value="Jr06_14500"/>
</dbReference>
<dbReference type="InterPro" id="IPR027417">
    <property type="entry name" value="P-loop_NTPase"/>
</dbReference>
<gene>
    <name evidence="3" type="primary">LOC108997903</name>
</gene>
<reference evidence="3" key="1">
    <citation type="submission" date="2025-08" db="UniProtKB">
        <authorList>
            <consortium name="RefSeq"/>
        </authorList>
    </citation>
    <scope>IDENTIFICATION</scope>
    <source>
        <tissue evidence="3">Leaves</tissue>
    </source>
</reference>
<dbReference type="OrthoDB" id="2973320at2759"/>
<dbReference type="Gene3D" id="3.40.50.300">
    <property type="entry name" value="P-loop containing nucleotide triphosphate hydrolases"/>
    <property type="match status" value="1"/>
</dbReference>
<dbReference type="Pfam" id="PF00931">
    <property type="entry name" value="NB-ARC"/>
    <property type="match status" value="1"/>
</dbReference>
<keyword evidence="1" id="KW-0611">Plant defense</keyword>
<keyword evidence="2" id="KW-1185">Reference proteome</keyword>
<accession>A0A2I4FDW1</accession>
<dbReference type="KEGG" id="jre:108997903"/>
<dbReference type="GeneID" id="108997903"/>
<dbReference type="InterPro" id="IPR002182">
    <property type="entry name" value="NB-ARC"/>
</dbReference>
<dbReference type="PANTHER" id="PTHR36766">
    <property type="entry name" value="PLANT BROAD-SPECTRUM MILDEW RESISTANCE PROTEIN RPW8"/>
    <property type="match status" value="1"/>
</dbReference>
<name>A0A2I4FDW1_JUGRE</name>
<dbReference type="Proteomes" id="UP000235220">
    <property type="component" value="Chromosome 6"/>
</dbReference>
<dbReference type="RefSeq" id="XP_018829835.2">
    <property type="nucleotide sequence ID" value="XM_018974290.2"/>
</dbReference>
<evidence type="ECO:0000313" key="3">
    <source>
        <dbReference type="RefSeq" id="XP_018829835.2"/>
    </source>
</evidence>
<protein>
    <submittedName>
        <fullName evidence="3">Disease resistance RPP13-like protein 1</fullName>
    </submittedName>
</protein>
<dbReference type="GO" id="GO:0006952">
    <property type="term" value="P:defense response"/>
    <property type="evidence" value="ECO:0007669"/>
    <property type="project" value="UniProtKB-KW"/>
</dbReference>
<sequence>MAGVGKTTLARLVSNDVAAEHFNLKAWVCVSDDFDIARTTKAILESVTSQPSDLKGLNHVQHSLMDGIIDIPANFRLICEKFVKRCNGLPLAAIELNADYTQRDQNDILPVLNLSYRPPSPSSSKEVLCLLFSHQYSQRIKNLRRIKYSFYGWQRV</sequence>
<proteinExistence type="predicted"/>
<evidence type="ECO:0000313" key="2">
    <source>
        <dbReference type="Proteomes" id="UP000235220"/>
    </source>
</evidence>
<organism evidence="2 3">
    <name type="scientific">Juglans regia</name>
    <name type="common">English walnut</name>
    <dbReference type="NCBI Taxonomy" id="51240"/>
    <lineage>
        <taxon>Eukaryota</taxon>
        <taxon>Viridiplantae</taxon>
        <taxon>Streptophyta</taxon>
        <taxon>Embryophyta</taxon>
        <taxon>Tracheophyta</taxon>
        <taxon>Spermatophyta</taxon>
        <taxon>Magnoliopsida</taxon>
        <taxon>eudicotyledons</taxon>
        <taxon>Gunneridae</taxon>
        <taxon>Pentapetalae</taxon>
        <taxon>rosids</taxon>
        <taxon>fabids</taxon>
        <taxon>Fagales</taxon>
        <taxon>Juglandaceae</taxon>
        <taxon>Juglans</taxon>
    </lineage>
</organism>
<dbReference type="STRING" id="51240.A0A2I4FDW1"/>
<dbReference type="GO" id="GO:0043531">
    <property type="term" value="F:ADP binding"/>
    <property type="evidence" value="ECO:0007669"/>
    <property type="project" value="InterPro"/>
</dbReference>
<dbReference type="PANTHER" id="PTHR36766:SF51">
    <property type="entry name" value="DISEASE RESISTANCE RPP13-LIKE PROTEIN 1"/>
    <property type="match status" value="1"/>
</dbReference>
<dbReference type="AlphaFoldDB" id="A0A2I4FDW1"/>
<evidence type="ECO:0000256" key="1">
    <source>
        <dbReference type="ARBA" id="ARBA00022821"/>
    </source>
</evidence>
<dbReference type="SUPFAM" id="SSF52540">
    <property type="entry name" value="P-loop containing nucleoside triphosphate hydrolases"/>
    <property type="match status" value="1"/>
</dbReference>